<protein>
    <submittedName>
        <fullName evidence="1">Uncharacterized protein</fullName>
    </submittedName>
</protein>
<organism evidence="1">
    <name type="scientific">Aspergillus niger</name>
    <dbReference type="NCBI Taxonomy" id="5061"/>
    <lineage>
        <taxon>Eukaryota</taxon>
        <taxon>Fungi</taxon>
        <taxon>Dikarya</taxon>
        <taxon>Ascomycota</taxon>
        <taxon>Pezizomycotina</taxon>
        <taxon>Eurotiomycetes</taxon>
        <taxon>Eurotiomycetidae</taxon>
        <taxon>Eurotiales</taxon>
        <taxon>Aspergillaceae</taxon>
        <taxon>Aspergillus</taxon>
        <taxon>Aspergillus subgen. Circumdati</taxon>
    </lineage>
</organism>
<gene>
    <name evidence="1" type="ORF">An04g04035</name>
</gene>
<evidence type="ECO:0000313" key="1">
    <source>
        <dbReference type="RefSeq" id="XP_059600518.1"/>
    </source>
</evidence>
<dbReference type="GeneID" id="84590868"/>
<accession>A0AAJ8BN19</accession>
<reference evidence="1" key="2">
    <citation type="submission" date="2025-08" db="UniProtKB">
        <authorList>
            <consortium name="RefSeq"/>
        </authorList>
    </citation>
    <scope>IDENTIFICATION</scope>
</reference>
<dbReference type="VEuPathDB" id="FungiDB:An04g04035"/>
<sequence>MSSHTYQPFPIPFFKSRLTPEQQIIHLPTNQPYKYFTTPYTLLESFFSFFSSCGDATIFTRVAWTSVSP</sequence>
<reference evidence="1" key="1">
    <citation type="submission" date="2025-02" db="EMBL/GenBank/DDBJ databases">
        <authorList>
            <consortium name="NCBI Genome Project"/>
        </authorList>
    </citation>
    <scope>NUCLEOTIDE SEQUENCE</scope>
</reference>
<dbReference type="RefSeq" id="XP_059600518.1">
    <property type="nucleotide sequence ID" value="XM_059747453.1"/>
</dbReference>
<proteinExistence type="predicted"/>
<name>A0AAJ8BN19_ASPNG</name>
<dbReference type="AlphaFoldDB" id="A0AAJ8BN19"/>
<dbReference type="KEGG" id="ang:An04g04035"/>